<dbReference type="Proteomes" id="UP000288002">
    <property type="component" value="Unassembled WGS sequence"/>
</dbReference>
<evidence type="ECO:0000313" key="1">
    <source>
        <dbReference type="EMBL" id="RVD78792.1"/>
    </source>
</evidence>
<protein>
    <recommendedName>
        <fullName evidence="3">Ig-like domain-containing protein</fullName>
    </recommendedName>
</protein>
<evidence type="ECO:0000313" key="2">
    <source>
        <dbReference type="Proteomes" id="UP000288002"/>
    </source>
</evidence>
<dbReference type="AlphaFoldDB" id="A0AA94ES98"/>
<reference evidence="1 2" key="1">
    <citation type="submission" date="2016-10" db="EMBL/GenBank/DDBJ databases">
        <title>Search of new enzymes for the oxidation of sulfur compounds.</title>
        <authorList>
            <person name="Novo A."/>
            <person name="Moreira I.S."/>
            <person name="Castro P.M."/>
        </authorList>
    </citation>
    <scope>NUCLEOTIDE SEQUENCE [LARGE SCALE GENOMIC DNA]</scope>
    <source>
        <strain evidence="1 2">A9</strain>
    </source>
</reference>
<comment type="caution">
    <text evidence="1">The sequence shown here is derived from an EMBL/GenBank/DDBJ whole genome shotgun (WGS) entry which is preliminary data.</text>
</comment>
<dbReference type="EMBL" id="MKWS01000003">
    <property type="protein sequence ID" value="RVD78792.1"/>
    <property type="molecule type" value="Genomic_DNA"/>
</dbReference>
<sequence length="1122" mass="122173">MTALYLYTPEQLAALQAESPQQWKDPFAEIKSAGLFAEDGSIKLFPILIPGWHPVDYPQALYGVGADETAGTGQGWYVLIGSYLQMAPTDTIRVFRGKPLEPGEAPDPGEPGTLIKTLVVPVDHNNQNIVGILPRTVIDRSTIYSLWYSIERASGSTPELSERIIVWFKPTFPDSLDPTGDKPERLPLEAPRFPPLIDKDMSETGVDFIIARWPVMTPGDTVKLTIANQVIYYVTKPEEIGQDIVVTVSSAILKLIGPADPLLVSYQIIDQVQNASLTSKVGVGILDPDTTYLEAPSVPLTLDDVLAIDDLGGAEMEVDVPVRRADAIAGDKVDLTLLDTASGYRDVFGPLDYKAGVVTFKVPFALVRKLAPTILTLSYQRIRIVSGSEVRTPSYPYSPRLIGEQYRAPAPTAPDARGAVFAPELESTVVYAGPGINGISVGDTVTLTCLSTSAGGTTRLQTYERIVTRSMDIPGVGIVVPFDIETRHFGTYRNGSIACDYQVTGGDHDQPLLSFTSHFRIGHTLDMLAVVEVGRNSMGVLDPKDIPYGTPAICRAAAHTQIGDTVCLQVWSLGNKLDPQDRPVFFDSLPIGAGSVGKDIEFRLALELIQSLLNRVISVDWYIERPRELPLTAPELILRIGSKALVLPPPELMEASAGMLVDPMNTRESATVRVRYTGMDPSHLVAVHAKGREGFGSPVLATQRGNASGTLVFPLPLTTVPANIGSVLSLSYEVTQEGIEDQSSSVARYEVTSIANPDINYPRMSIAEAPDHQVLNLNQFAGDAHWTLIPWLFIAVGTRMRVALSGQKQDGNEYVISLFDGVITANHVSSGLSGVIDRTQLKLFKDGTQIFGLSVANFSDEGDADTFFPMRELTIKTEMLARPAITQLIDNQGGITGQVRNGGTCDDTTPSLVGSATPYSTIRLLNGEVLLRTVEVDVDGIWRADVSVGNGRHSLTAQTADDKQVSPVWNVTVQPDFYEVTNFYNGNFNGWTLGEGGRSYRLVGTPPNLLFWISTPLKINNWGIILSKRFDLVVGAQYEFLCDVYNTAINSYDVNPSLSLGVSYMLETPHREIPKLSDWILLRGVFSATDGSAVFHIHNLQSGDIGNDFFLHNLTVRQLTNA</sequence>
<dbReference type="Gene3D" id="3.30.420.430">
    <property type="match status" value="1"/>
</dbReference>
<proteinExistence type="predicted"/>
<organism evidence="1 2">
    <name type="scientific">Pseudomonas koreensis</name>
    <dbReference type="NCBI Taxonomy" id="198620"/>
    <lineage>
        <taxon>Bacteria</taxon>
        <taxon>Pseudomonadati</taxon>
        <taxon>Pseudomonadota</taxon>
        <taxon>Gammaproteobacteria</taxon>
        <taxon>Pseudomonadales</taxon>
        <taxon>Pseudomonadaceae</taxon>
        <taxon>Pseudomonas</taxon>
    </lineage>
</organism>
<gene>
    <name evidence="1" type="ORF">A9HBioS_1295</name>
</gene>
<dbReference type="RefSeq" id="WP_127648271.1">
    <property type="nucleotide sequence ID" value="NZ_MKWS01000003.1"/>
</dbReference>
<evidence type="ECO:0008006" key="3">
    <source>
        <dbReference type="Google" id="ProtNLM"/>
    </source>
</evidence>
<name>A0AA94ES98_9PSED</name>
<accession>A0AA94ES98</accession>